<keyword evidence="2" id="KW-1185">Reference proteome</keyword>
<accession>A0A9W6P9B8</accession>
<evidence type="ECO:0000313" key="2">
    <source>
        <dbReference type="Proteomes" id="UP001165092"/>
    </source>
</evidence>
<reference evidence="1" key="1">
    <citation type="submission" date="2023-02" db="EMBL/GenBank/DDBJ databases">
        <title>Nocardiopsis ansamitocini NBRC 112285.</title>
        <authorList>
            <person name="Ichikawa N."/>
            <person name="Sato H."/>
            <person name="Tonouchi N."/>
        </authorList>
    </citation>
    <scope>NUCLEOTIDE SEQUENCE</scope>
    <source>
        <strain evidence="1">NBRC 112285</strain>
    </source>
</reference>
<evidence type="ECO:0000313" key="1">
    <source>
        <dbReference type="EMBL" id="GLU49994.1"/>
    </source>
</evidence>
<proteinExistence type="predicted"/>
<dbReference type="AlphaFoldDB" id="A0A9W6P9B8"/>
<organism evidence="1 2">
    <name type="scientific">Nocardiopsis ansamitocini</name>
    <dbReference type="NCBI Taxonomy" id="1670832"/>
    <lineage>
        <taxon>Bacteria</taxon>
        <taxon>Bacillati</taxon>
        <taxon>Actinomycetota</taxon>
        <taxon>Actinomycetes</taxon>
        <taxon>Streptosporangiales</taxon>
        <taxon>Nocardiopsidaceae</taxon>
        <taxon>Nocardiopsis</taxon>
    </lineage>
</organism>
<name>A0A9W6P9B8_9ACTN</name>
<dbReference type="RefSeq" id="WP_285761531.1">
    <property type="nucleotide sequence ID" value="NZ_BSQG01000010.1"/>
</dbReference>
<protein>
    <submittedName>
        <fullName evidence="1">Uncharacterized protein</fullName>
    </submittedName>
</protein>
<gene>
    <name evidence="1" type="ORF">Nans01_43450</name>
</gene>
<sequence length="65" mass="6685">MHPLLSVPLAYRLMLISAGPRAALVHRGGAFAVVPAHEVDPAGASWTVEDLLSIGVGALTVELVA</sequence>
<comment type="caution">
    <text evidence="1">The sequence shown here is derived from an EMBL/GenBank/DDBJ whole genome shotgun (WGS) entry which is preliminary data.</text>
</comment>
<dbReference type="EMBL" id="BSQG01000010">
    <property type="protein sequence ID" value="GLU49994.1"/>
    <property type="molecule type" value="Genomic_DNA"/>
</dbReference>
<dbReference type="Proteomes" id="UP001165092">
    <property type="component" value="Unassembled WGS sequence"/>
</dbReference>